<proteinExistence type="predicted"/>
<reference evidence="1" key="1">
    <citation type="submission" date="2009-10" db="EMBL/GenBank/DDBJ databases">
        <title>Diversity of trophic interactions inside an arsenic-rich microbial ecosystem.</title>
        <authorList>
            <person name="Bertin P.N."/>
            <person name="Heinrich-Salmeron A."/>
            <person name="Pelletier E."/>
            <person name="Goulhen-Chollet F."/>
            <person name="Arsene-Ploetze F."/>
            <person name="Gallien S."/>
            <person name="Calteau A."/>
            <person name="Vallenet D."/>
            <person name="Casiot C."/>
            <person name="Chane-Woon-Ming B."/>
            <person name="Giloteaux L."/>
            <person name="Barakat M."/>
            <person name="Bonnefoy V."/>
            <person name="Bruneel O."/>
            <person name="Chandler M."/>
            <person name="Cleiss J."/>
            <person name="Duran R."/>
            <person name="Elbaz-Poulichet F."/>
            <person name="Fonknechten N."/>
            <person name="Lauga B."/>
            <person name="Mornico D."/>
            <person name="Ortet P."/>
            <person name="Schaeffer C."/>
            <person name="Siguier P."/>
            <person name="Alexander Thil Smith A."/>
            <person name="Van Dorsselaer A."/>
            <person name="Weissenbach J."/>
            <person name="Medigue C."/>
            <person name="Le Paslier D."/>
        </authorList>
    </citation>
    <scope>NUCLEOTIDE SEQUENCE</scope>
</reference>
<comment type="caution">
    <text evidence="1">The sequence shown here is derived from an EMBL/GenBank/DDBJ whole genome shotgun (WGS) entry which is preliminary data.</text>
</comment>
<accession>E6Q473</accession>
<gene>
    <name evidence="1" type="ORF">CARN4_2227</name>
</gene>
<protein>
    <submittedName>
        <fullName evidence="1">Uncharacterized protein</fullName>
    </submittedName>
</protein>
<name>E6Q473_9ZZZZ</name>
<dbReference type="AlphaFoldDB" id="E6Q473"/>
<organism evidence="1">
    <name type="scientific">mine drainage metagenome</name>
    <dbReference type="NCBI Taxonomy" id="410659"/>
    <lineage>
        <taxon>unclassified sequences</taxon>
        <taxon>metagenomes</taxon>
        <taxon>ecological metagenomes</taxon>
    </lineage>
</organism>
<sequence length="229" mass="22649">MNTKRIIALASFAALVISTAPAFAASPTVTIDWNTQKIASIVLTSQYNGTPLGSHNTGAETIYPNLNTGAGVCAASDTEAGAGTSNGTTNAAIVNFGNVTPDALQYTDCMEVNALNAVVETNDSLGYSVTEAATAGYPASGFLLCLLPNGTYANNLAATASGRAAAPSIVSTASCPGGDFAMNGTGATLLSAAAATTGTNLGGDVELVIAPNAPSGAQAVTVTYTLTTN</sequence>
<evidence type="ECO:0000313" key="1">
    <source>
        <dbReference type="EMBL" id="CBI02032.1"/>
    </source>
</evidence>
<dbReference type="EMBL" id="CABO01000028">
    <property type="protein sequence ID" value="CBI02032.1"/>
    <property type="molecule type" value="Genomic_DNA"/>
</dbReference>